<keyword evidence="4 6" id="KW-1133">Transmembrane helix</keyword>
<dbReference type="CDD" id="cd17489">
    <property type="entry name" value="MFS_YfcJ_like"/>
    <property type="match status" value="1"/>
</dbReference>
<evidence type="ECO:0000256" key="3">
    <source>
        <dbReference type="ARBA" id="ARBA00022692"/>
    </source>
</evidence>
<reference evidence="9" key="1">
    <citation type="journal article" date="2019" name="Int. J. Syst. Evol. Microbiol.">
        <title>The Global Catalogue of Microorganisms (GCM) 10K type strain sequencing project: providing services to taxonomists for standard genome sequencing and annotation.</title>
        <authorList>
            <consortium name="The Broad Institute Genomics Platform"/>
            <consortium name="The Broad Institute Genome Sequencing Center for Infectious Disease"/>
            <person name="Wu L."/>
            <person name="Ma J."/>
        </authorList>
    </citation>
    <scope>NUCLEOTIDE SEQUENCE [LARGE SCALE GENOMIC DNA]</scope>
    <source>
        <strain evidence="9">CGMCC 4.7177</strain>
    </source>
</reference>
<dbReference type="InterPro" id="IPR036259">
    <property type="entry name" value="MFS_trans_sf"/>
</dbReference>
<accession>A0ABW4SES3</accession>
<dbReference type="InterPro" id="IPR020846">
    <property type="entry name" value="MFS_dom"/>
</dbReference>
<organism evidence="8 9">
    <name type="scientific">Sporosarcina siberiensis</name>
    <dbReference type="NCBI Taxonomy" id="1365606"/>
    <lineage>
        <taxon>Bacteria</taxon>
        <taxon>Bacillati</taxon>
        <taxon>Bacillota</taxon>
        <taxon>Bacilli</taxon>
        <taxon>Bacillales</taxon>
        <taxon>Caryophanaceae</taxon>
        <taxon>Sporosarcina</taxon>
    </lineage>
</organism>
<dbReference type="PROSITE" id="PS50850">
    <property type="entry name" value="MFS"/>
    <property type="match status" value="1"/>
</dbReference>
<evidence type="ECO:0000313" key="9">
    <source>
        <dbReference type="Proteomes" id="UP001597218"/>
    </source>
</evidence>
<keyword evidence="9" id="KW-1185">Reference proteome</keyword>
<feature type="transmembrane region" description="Helical" evidence="6">
    <location>
        <begin position="136"/>
        <end position="161"/>
    </location>
</feature>
<evidence type="ECO:0000256" key="2">
    <source>
        <dbReference type="ARBA" id="ARBA00022448"/>
    </source>
</evidence>
<dbReference type="PRINTS" id="PR01035">
    <property type="entry name" value="TCRTETA"/>
</dbReference>
<protein>
    <submittedName>
        <fullName evidence="8">MFS transporter</fullName>
    </submittedName>
</protein>
<evidence type="ECO:0000256" key="1">
    <source>
        <dbReference type="ARBA" id="ARBA00004651"/>
    </source>
</evidence>
<dbReference type="InterPro" id="IPR011701">
    <property type="entry name" value="MFS"/>
</dbReference>
<feature type="transmembrane region" description="Helical" evidence="6">
    <location>
        <begin position="77"/>
        <end position="95"/>
    </location>
</feature>
<dbReference type="RefSeq" id="WP_381536963.1">
    <property type="nucleotide sequence ID" value="NZ_JBHUGI010000024.1"/>
</dbReference>
<gene>
    <name evidence="8" type="ORF">ACFSFY_07995</name>
</gene>
<feature type="transmembrane region" description="Helical" evidence="6">
    <location>
        <begin position="361"/>
        <end position="380"/>
    </location>
</feature>
<keyword evidence="2" id="KW-0813">Transport</keyword>
<feature type="transmembrane region" description="Helical" evidence="6">
    <location>
        <begin position="47"/>
        <end position="65"/>
    </location>
</feature>
<dbReference type="PANTHER" id="PTHR23531">
    <property type="entry name" value="QUINOLENE RESISTANCE PROTEIN NORA"/>
    <property type="match status" value="1"/>
</dbReference>
<feature type="transmembrane region" description="Helical" evidence="6">
    <location>
        <begin position="209"/>
        <end position="230"/>
    </location>
</feature>
<dbReference type="InterPro" id="IPR001958">
    <property type="entry name" value="Tet-R_TetA/multi-R_MdtG-like"/>
</dbReference>
<feature type="transmembrane region" description="Helical" evidence="6">
    <location>
        <begin position="242"/>
        <end position="260"/>
    </location>
</feature>
<evidence type="ECO:0000259" key="7">
    <source>
        <dbReference type="PROSITE" id="PS50850"/>
    </source>
</evidence>
<proteinExistence type="predicted"/>
<dbReference type="Proteomes" id="UP001597218">
    <property type="component" value="Unassembled WGS sequence"/>
</dbReference>
<evidence type="ECO:0000313" key="8">
    <source>
        <dbReference type="EMBL" id="MFD1927997.1"/>
    </source>
</evidence>
<dbReference type="Gene3D" id="1.20.1250.20">
    <property type="entry name" value="MFS general substrate transporter like domains"/>
    <property type="match status" value="1"/>
</dbReference>
<name>A0ABW4SES3_9BACL</name>
<dbReference type="InterPro" id="IPR052714">
    <property type="entry name" value="MFS_Exporter"/>
</dbReference>
<comment type="subcellular location">
    <subcellularLocation>
        <location evidence="1">Cell membrane</location>
        <topology evidence="1">Multi-pass membrane protein</topology>
    </subcellularLocation>
</comment>
<feature type="transmembrane region" description="Helical" evidence="6">
    <location>
        <begin position="330"/>
        <end position="355"/>
    </location>
</feature>
<dbReference type="EMBL" id="JBHUGI010000024">
    <property type="protein sequence ID" value="MFD1927997.1"/>
    <property type="molecule type" value="Genomic_DNA"/>
</dbReference>
<sequence length="389" mass="42896">MKKEPIWSKSFISLFLTNLSVFIVFYGLVSTLPLYAKDVLNKTDKDAGLLMSIFLLSAILVRPFTGKILDVYGKRKMLWIGLVLYLGCTILYYFIEPFQGLLALRFVQGIFFSLITTAAGSLAVDNIPVTRRGAGLGYYTMSTNLAVVLGPLIGLFIIQYYSFDMLFIVMSFIMIIGVITSLSIIQKDFPDAASVQKKFALGDLFEKKALPISLLASVISFSYASVLSYLSIYAQAKDLLELASTFFLIYAAVMLVARPFTGRIFDEKGPQFVIIPGFISFIIGLILLAFMDSTFVFLFAGAFLGFGYGSIVPSFQTLAMQATDPERSGYATATFFTLFDSGLAIGSFVFGLIAISYGYQNVYLIAAFLILIASIIYVLLERKKISVVA</sequence>
<dbReference type="SUPFAM" id="SSF103473">
    <property type="entry name" value="MFS general substrate transporter"/>
    <property type="match status" value="1"/>
</dbReference>
<evidence type="ECO:0000256" key="5">
    <source>
        <dbReference type="ARBA" id="ARBA00023136"/>
    </source>
</evidence>
<dbReference type="Pfam" id="PF07690">
    <property type="entry name" value="MFS_1"/>
    <property type="match status" value="1"/>
</dbReference>
<feature type="transmembrane region" description="Helical" evidence="6">
    <location>
        <begin position="297"/>
        <end position="318"/>
    </location>
</feature>
<feature type="transmembrane region" description="Helical" evidence="6">
    <location>
        <begin position="167"/>
        <end position="189"/>
    </location>
</feature>
<evidence type="ECO:0000256" key="4">
    <source>
        <dbReference type="ARBA" id="ARBA00022989"/>
    </source>
</evidence>
<feature type="transmembrane region" description="Helical" evidence="6">
    <location>
        <begin position="272"/>
        <end position="291"/>
    </location>
</feature>
<dbReference type="PANTHER" id="PTHR23531:SF2">
    <property type="entry name" value="PERMEASE"/>
    <property type="match status" value="1"/>
</dbReference>
<feature type="transmembrane region" description="Helical" evidence="6">
    <location>
        <begin position="12"/>
        <end position="35"/>
    </location>
</feature>
<evidence type="ECO:0000256" key="6">
    <source>
        <dbReference type="SAM" id="Phobius"/>
    </source>
</evidence>
<keyword evidence="3 6" id="KW-0812">Transmembrane</keyword>
<feature type="domain" description="Major facilitator superfamily (MFS) profile" evidence="7">
    <location>
        <begin position="6"/>
        <end position="385"/>
    </location>
</feature>
<comment type="caution">
    <text evidence="8">The sequence shown here is derived from an EMBL/GenBank/DDBJ whole genome shotgun (WGS) entry which is preliminary data.</text>
</comment>
<keyword evidence="5 6" id="KW-0472">Membrane</keyword>